<evidence type="ECO:0000313" key="4">
    <source>
        <dbReference type="Proteomes" id="UP000006055"/>
    </source>
</evidence>
<dbReference type="InterPro" id="IPR050855">
    <property type="entry name" value="NDM-1-like"/>
</dbReference>
<dbReference type="HOGENOM" id="CLU_082362_0_0_7"/>
<dbReference type="PANTHER" id="PTHR42951:SF4">
    <property type="entry name" value="ACYL-COENZYME A THIOESTERASE MBLAC2"/>
    <property type="match status" value="1"/>
</dbReference>
<dbReference type="OrthoDB" id="9802248at2"/>
<comment type="similarity">
    <text evidence="1">Belongs to the metallo-beta-lactamase superfamily. Class-B beta-lactamase family.</text>
</comment>
<feature type="domain" description="Metallo-beta-lactamase" evidence="2">
    <location>
        <begin position="28"/>
        <end position="220"/>
    </location>
</feature>
<dbReference type="STRING" id="706587.Desti_1708"/>
<keyword evidence="4" id="KW-1185">Reference proteome</keyword>
<dbReference type="InterPro" id="IPR036866">
    <property type="entry name" value="RibonucZ/Hydroxyglut_hydro"/>
</dbReference>
<dbReference type="EMBL" id="CP003360">
    <property type="protein sequence ID" value="AFM24418.1"/>
    <property type="molecule type" value="Genomic_DNA"/>
</dbReference>
<dbReference type="SMART" id="SM00849">
    <property type="entry name" value="Lactamase_B"/>
    <property type="match status" value="1"/>
</dbReference>
<dbReference type="Gene3D" id="3.60.15.10">
    <property type="entry name" value="Ribonuclease Z/Hydroxyacylglutathione hydrolase-like"/>
    <property type="match status" value="1"/>
</dbReference>
<dbReference type="PANTHER" id="PTHR42951">
    <property type="entry name" value="METALLO-BETA-LACTAMASE DOMAIN-CONTAINING"/>
    <property type="match status" value="1"/>
</dbReference>
<keyword evidence="3" id="KW-0378">Hydrolase</keyword>
<gene>
    <name evidence="3" type="ordered locus">Desti_1708</name>
</gene>
<evidence type="ECO:0000259" key="2">
    <source>
        <dbReference type="SMART" id="SM00849"/>
    </source>
</evidence>
<organism evidence="3 4">
    <name type="scientific">Desulfomonile tiedjei (strain ATCC 49306 / DSM 6799 / DCB-1)</name>
    <dbReference type="NCBI Taxonomy" id="706587"/>
    <lineage>
        <taxon>Bacteria</taxon>
        <taxon>Pseudomonadati</taxon>
        <taxon>Thermodesulfobacteriota</taxon>
        <taxon>Desulfomonilia</taxon>
        <taxon>Desulfomonilales</taxon>
        <taxon>Desulfomonilaceae</taxon>
        <taxon>Desulfomonile</taxon>
    </lineage>
</organism>
<dbReference type="GO" id="GO:0016787">
    <property type="term" value="F:hydrolase activity"/>
    <property type="evidence" value="ECO:0007669"/>
    <property type="project" value="UniProtKB-KW"/>
</dbReference>
<dbReference type="InterPro" id="IPR001279">
    <property type="entry name" value="Metallo-B-lactamas"/>
</dbReference>
<dbReference type="KEGG" id="dti:Desti_1708"/>
<reference evidence="4" key="1">
    <citation type="submission" date="2012-06" db="EMBL/GenBank/DDBJ databases">
        <title>Complete sequence of chromosome of Desulfomonile tiedjei DSM 6799.</title>
        <authorList>
            <person name="Lucas S."/>
            <person name="Copeland A."/>
            <person name="Lapidus A."/>
            <person name="Glavina del Rio T."/>
            <person name="Dalin E."/>
            <person name="Tice H."/>
            <person name="Bruce D."/>
            <person name="Goodwin L."/>
            <person name="Pitluck S."/>
            <person name="Peters L."/>
            <person name="Ovchinnikova G."/>
            <person name="Zeytun A."/>
            <person name="Lu M."/>
            <person name="Kyrpides N."/>
            <person name="Mavromatis K."/>
            <person name="Ivanova N."/>
            <person name="Brettin T."/>
            <person name="Detter J.C."/>
            <person name="Han C."/>
            <person name="Larimer F."/>
            <person name="Land M."/>
            <person name="Hauser L."/>
            <person name="Markowitz V."/>
            <person name="Cheng J.-F."/>
            <person name="Hugenholtz P."/>
            <person name="Woyke T."/>
            <person name="Wu D."/>
            <person name="Spring S."/>
            <person name="Schroeder M."/>
            <person name="Brambilla E."/>
            <person name="Klenk H.-P."/>
            <person name="Eisen J.A."/>
        </authorList>
    </citation>
    <scope>NUCLEOTIDE SEQUENCE [LARGE SCALE GENOMIC DNA]</scope>
    <source>
        <strain evidence="4">ATCC 49306 / DSM 6799 / DCB-1</strain>
    </source>
</reference>
<dbReference type="GO" id="GO:0017001">
    <property type="term" value="P:antibiotic catabolic process"/>
    <property type="evidence" value="ECO:0007669"/>
    <property type="project" value="UniProtKB-ARBA"/>
</dbReference>
<dbReference type="Pfam" id="PF00753">
    <property type="entry name" value="Lactamase_B"/>
    <property type="match status" value="1"/>
</dbReference>
<name>I4C4C7_DESTA</name>
<dbReference type="RefSeq" id="WP_014809565.1">
    <property type="nucleotide sequence ID" value="NC_018025.1"/>
</dbReference>
<protein>
    <submittedName>
        <fullName evidence="3">Zn-dependent hydrolase, glyoxylase</fullName>
    </submittedName>
</protein>
<dbReference type="Proteomes" id="UP000006055">
    <property type="component" value="Chromosome"/>
</dbReference>
<proteinExistence type="inferred from homology"/>
<evidence type="ECO:0000313" key="3">
    <source>
        <dbReference type="EMBL" id="AFM24418.1"/>
    </source>
</evidence>
<dbReference type="AlphaFoldDB" id="I4C4C7"/>
<dbReference type="eggNOG" id="COG0491">
    <property type="taxonomic scope" value="Bacteria"/>
</dbReference>
<sequence>MNNSFPQKLTDGLWVVGNYYFNLYAVKGEQAIALIEVGVSAVVDSVMSQLDTLRLSPSFLVVTHPHSDHITGLEGLQQKYPQALVVTGEGARDFLMHPKAIANLIVEDRHMSDFLAGHDLPPGRPPVQEPPSLENALVAQDGDEMDLGGLTLRFLSIKGHSPGKIVVHIPEIEALILSDSLGFRFPGRGVFPLFLTSYAEYVEGLDRLESLRPRIVGVAHQGPLMGDEISAAFHQSRTRAEEMRNRIMNDSRPDHEIAAEIFQEFYKDELTMYTEDNIMTCAKLLVKRARE</sequence>
<evidence type="ECO:0000256" key="1">
    <source>
        <dbReference type="ARBA" id="ARBA00005250"/>
    </source>
</evidence>
<dbReference type="SUPFAM" id="SSF56281">
    <property type="entry name" value="Metallo-hydrolase/oxidoreductase"/>
    <property type="match status" value="1"/>
</dbReference>
<accession>I4C4C7</accession>